<comment type="caution">
    <text evidence="1">The sequence shown here is derived from an EMBL/GenBank/DDBJ whole genome shotgun (WGS) entry which is preliminary data.</text>
</comment>
<dbReference type="EMBL" id="BCMS01000003">
    <property type="protein sequence ID" value="GAQ23568.1"/>
    <property type="molecule type" value="Genomic_DNA"/>
</dbReference>
<keyword evidence="2" id="KW-1185">Reference proteome</keyword>
<reference evidence="2" key="1">
    <citation type="submission" date="2015-11" db="EMBL/GenBank/DDBJ databases">
        <title>Draft Genome Sequence of the Radioresistant Bacterium Deinococcus grandis, Isolated from Freshwater Fish in Japan.</title>
        <authorList>
            <person name="Satoh K."/>
            <person name="Onodera T."/>
            <person name="Omoso K."/>
            <person name="Takeda-Yano K."/>
            <person name="Katayama T."/>
            <person name="Oono Y."/>
            <person name="Narumi I."/>
        </authorList>
    </citation>
    <scope>NUCLEOTIDE SEQUENCE [LARGE SCALE GENOMIC DNA]</scope>
    <source>
        <strain evidence="2">ATCC 43672</strain>
    </source>
</reference>
<dbReference type="Proteomes" id="UP000056209">
    <property type="component" value="Unassembled WGS sequence"/>
</dbReference>
<gene>
    <name evidence="1" type="ORF">DEIGR_310087</name>
</gene>
<organism evidence="1 2">
    <name type="scientific">Deinococcus grandis</name>
    <dbReference type="NCBI Taxonomy" id="57498"/>
    <lineage>
        <taxon>Bacteria</taxon>
        <taxon>Thermotogati</taxon>
        <taxon>Deinococcota</taxon>
        <taxon>Deinococci</taxon>
        <taxon>Deinococcales</taxon>
        <taxon>Deinococcaceae</taxon>
        <taxon>Deinococcus</taxon>
    </lineage>
</organism>
<sequence length="93" mass="10602">MSEPPLQPVLLVIVPPDWEADPAALAELRRCLADEFGARLSLRQGTVPMREPLPLYCGVWPDSVRWHARREVRPRLAQAFFNLDWLNLDDAAV</sequence>
<evidence type="ECO:0000313" key="2">
    <source>
        <dbReference type="Proteomes" id="UP000056209"/>
    </source>
</evidence>
<name>A0A100HMQ5_9DEIO</name>
<dbReference type="OrthoDB" id="73922at2"/>
<accession>A0A100HMQ5</accession>
<protein>
    <submittedName>
        <fullName evidence="1">Uncharacterized protein</fullName>
    </submittedName>
</protein>
<evidence type="ECO:0000313" key="1">
    <source>
        <dbReference type="EMBL" id="GAQ23568.1"/>
    </source>
</evidence>
<dbReference type="AlphaFoldDB" id="A0A100HMQ5"/>
<proteinExistence type="predicted"/>
<dbReference type="RefSeq" id="WP_058979550.1">
    <property type="nucleotide sequence ID" value="NZ_BCMS01000003.1"/>
</dbReference>